<evidence type="ECO:0000256" key="2">
    <source>
        <dbReference type="SAM" id="MobiDB-lite"/>
    </source>
</evidence>
<feature type="signal peptide" evidence="3">
    <location>
        <begin position="1"/>
        <end position="21"/>
    </location>
</feature>
<keyword evidence="6" id="KW-1185">Reference proteome</keyword>
<feature type="chain" id="PRO_5046579338" evidence="3">
    <location>
        <begin position="22"/>
        <end position="454"/>
    </location>
</feature>
<dbReference type="EMBL" id="JACXLC010000001">
    <property type="protein sequence ID" value="MBD2843466.1"/>
    <property type="molecule type" value="Genomic_DNA"/>
</dbReference>
<dbReference type="PROSITE" id="PS00284">
    <property type="entry name" value="SERPIN"/>
    <property type="match status" value="1"/>
</dbReference>
<comment type="caution">
    <text evidence="5">The sequence shown here is derived from an EMBL/GenBank/DDBJ whole genome shotgun (WGS) entry which is preliminary data.</text>
</comment>
<name>A0ABR8KZ73_9SPHN</name>
<reference evidence="5 6" key="1">
    <citation type="submission" date="2020-09" db="EMBL/GenBank/DDBJ databases">
        <authorList>
            <person name="Yoon J.-W."/>
        </authorList>
    </citation>
    <scope>NUCLEOTIDE SEQUENCE [LARGE SCALE GENOMIC DNA]</scope>
    <source>
        <strain evidence="5 6">KMU-140</strain>
    </source>
</reference>
<organism evidence="5 6">
    <name type="scientific">Erythrobacter rubeus</name>
    <dbReference type="NCBI Taxonomy" id="2760803"/>
    <lineage>
        <taxon>Bacteria</taxon>
        <taxon>Pseudomonadati</taxon>
        <taxon>Pseudomonadota</taxon>
        <taxon>Alphaproteobacteria</taxon>
        <taxon>Sphingomonadales</taxon>
        <taxon>Erythrobacteraceae</taxon>
        <taxon>Erythrobacter/Porphyrobacter group</taxon>
        <taxon>Erythrobacter</taxon>
    </lineage>
</organism>
<gene>
    <name evidence="5" type="ORF">IB285_14485</name>
</gene>
<dbReference type="PANTHER" id="PTHR11461:SF211">
    <property type="entry name" value="GH10112P-RELATED"/>
    <property type="match status" value="1"/>
</dbReference>
<dbReference type="InterPro" id="IPR000215">
    <property type="entry name" value="Serpin_fam"/>
</dbReference>
<dbReference type="InterPro" id="IPR023796">
    <property type="entry name" value="Serpin_dom"/>
</dbReference>
<dbReference type="Gene3D" id="3.30.497.10">
    <property type="entry name" value="Antithrombin, subunit I, domain 2"/>
    <property type="match status" value="1"/>
</dbReference>
<dbReference type="RefSeq" id="WP_190788824.1">
    <property type="nucleotide sequence ID" value="NZ_JACXLC010000001.1"/>
</dbReference>
<dbReference type="InterPro" id="IPR023795">
    <property type="entry name" value="Serpin_CS"/>
</dbReference>
<keyword evidence="3" id="KW-0732">Signal</keyword>
<dbReference type="Pfam" id="PF00079">
    <property type="entry name" value="Serpin"/>
    <property type="match status" value="1"/>
</dbReference>
<dbReference type="InterPro" id="IPR036186">
    <property type="entry name" value="Serpin_sf"/>
</dbReference>
<proteinExistence type="inferred from homology"/>
<dbReference type="CDD" id="cd19590">
    <property type="entry name" value="serpin_thermopin-like"/>
    <property type="match status" value="1"/>
</dbReference>
<dbReference type="InterPro" id="IPR042178">
    <property type="entry name" value="Serpin_sf_1"/>
</dbReference>
<evidence type="ECO:0000259" key="4">
    <source>
        <dbReference type="SMART" id="SM00093"/>
    </source>
</evidence>
<evidence type="ECO:0000256" key="1">
    <source>
        <dbReference type="RuleBase" id="RU000411"/>
    </source>
</evidence>
<comment type="similarity">
    <text evidence="1">Belongs to the serpin family.</text>
</comment>
<evidence type="ECO:0000256" key="3">
    <source>
        <dbReference type="SAM" id="SignalP"/>
    </source>
</evidence>
<feature type="region of interest" description="Disordered" evidence="2">
    <location>
        <begin position="425"/>
        <end position="454"/>
    </location>
</feature>
<dbReference type="SUPFAM" id="SSF56574">
    <property type="entry name" value="Serpins"/>
    <property type="match status" value="1"/>
</dbReference>
<sequence length="454" mass="49841">MVRSRRIRRLLPMVIVAPVLAACVSSWSSTTPEASDVTVQEAAEGSNAFALDLYREVANEGDNLFFSPASISLAMGFAYRGADGQTAEEMREVMRFPAGPEAYLSSAGELDRSMNLSGEGRELRSANAFWVHEDLELEPDYMADLEQKASGAFRRVDFTTDPEAARNTINRWVSGKTEDRIEELIAKGVIRPKTAAVLVNAIYWKADWLKPFKAEATTEEPFFMADGSEITANLMNARNDFRGIERGSVKLIELPYAGEEVSMVAILPDDPDGFARLEGSLTASRLERWLSDLDEAEPYDTILAIPKMSLDWSADLGEAIEEMGAPLAFSRNANFDRMARLPQPRLPDWCGLTISNVIHQANIDVDEKGSEAAAATAVVMSAIVTSGRRGPPPPPPFVFRADHPFMFLLRDKRSGAILFMGRLVDPRQDNTDGPSPDLSPVPEVSPAEGCPPKL</sequence>
<dbReference type="SMART" id="SM00093">
    <property type="entry name" value="SERPIN"/>
    <property type="match status" value="1"/>
</dbReference>
<dbReference type="PANTHER" id="PTHR11461">
    <property type="entry name" value="SERINE PROTEASE INHIBITOR, SERPIN"/>
    <property type="match status" value="1"/>
</dbReference>
<dbReference type="Gene3D" id="2.30.39.10">
    <property type="entry name" value="Alpha-1-antitrypsin, domain 1"/>
    <property type="match status" value="1"/>
</dbReference>
<dbReference type="InterPro" id="IPR042185">
    <property type="entry name" value="Serpin_sf_2"/>
</dbReference>
<evidence type="ECO:0000313" key="6">
    <source>
        <dbReference type="Proteomes" id="UP000635384"/>
    </source>
</evidence>
<protein>
    <submittedName>
        <fullName evidence="5">Serpin family protein</fullName>
    </submittedName>
</protein>
<dbReference type="Proteomes" id="UP000635384">
    <property type="component" value="Unassembled WGS sequence"/>
</dbReference>
<accession>A0ABR8KZ73</accession>
<feature type="domain" description="Serpin" evidence="4">
    <location>
        <begin position="51"/>
        <end position="426"/>
    </location>
</feature>
<dbReference type="PROSITE" id="PS51257">
    <property type="entry name" value="PROKAR_LIPOPROTEIN"/>
    <property type="match status" value="1"/>
</dbReference>
<evidence type="ECO:0000313" key="5">
    <source>
        <dbReference type="EMBL" id="MBD2843466.1"/>
    </source>
</evidence>